<comment type="caution">
    <text evidence="5">The sequence shown here is derived from an EMBL/GenBank/DDBJ whole genome shotgun (WGS) entry which is preliminary data.</text>
</comment>
<evidence type="ECO:0000313" key="5">
    <source>
        <dbReference type="EMBL" id="OWJ68004.1"/>
    </source>
</evidence>
<dbReference type="CDD" id="cd02440">
    <property type="entry name" value="AdoMet_MTases"/>
    <property type="match status" value="1"/>
</dbReference>
<evidence type="ECO:0000259" key="2">
    <source>
        <dbReference type="Pfam" id="PF10119"/>
    </source>
</evidence>
<dbReference type="Gene3D" id="3.40.50.150">
    <property type="entry name" value="Vaccinia Virus protein VP39"/>
    <property type="match status" value="1"/>
</dbReference>
<organism evidence="5 6">
    <name type="scientific">Inquilinus limosus</name>
    <dbReference type="NCBI Taxonomy" id="171674"/>
    <lineage>
        <taxon>Bacteria</taxon>
        <taxon>Pseudomonadati</taxon>
        <taxon>Pseudomonadota</taxon>
        <taxon>Alphaproteobacteria</taxon>
        <taxon>Rhodospirillales</taxon>
        <taxon>Rhodospirillaceae</taxon>
        <taxon>Inquilinus</taxon>
    </lineage>
</organism>
<dbReference type="SUPFAM" id="SSF53335">
    <property type="entry name" value="S-adenosyl-L-methionine-dependent methyltransferases"/>
    <property type="match status" value="1"/>
</dbReference>
<feature type="domain" description="Methyltransferase" evidence="3">
    <location>
        <begin position="152"/>
        <end position="249"/>
    </location>
</feature>
<proteinExistence type="predicted"/>
<dbReference type="Pfam" id="PF10119">
    <property type="entry name" value="MethyTransf_Reg"/>
    <property type="match status" value="1"/>
</dbReference>
<dbReference type="InterPro" id="IPR048976">
    <property type="entry name" value="WHD_PKMT"/>
</dbReference>
<gene>
    <name evidence="5" type="ORF">BWR60_06050</name>
</gene>
<dbReference type="InterPro" id="IPR018773">
    <property type="entry name" value="MeTrfase_reg_dom_prd"/>
</dbReference>
<evidence type="ECO:0000259" key="3">
    <source>
        <dbReference type="Pfam" id="PF13649"/>
    </source>
</evidence>
<dbReference type="AlphaFoldDB" id="A0A211ZS28"/>
<feature type="domain" description="PKMT C-terminal winged helix" evidence="4">
    <location>
        <begin position="535"/>
        <end position="616"/>
    </location>
</feature>
<dbReference type="Pfam" id="PF13649">
    <property type="entry name" value="Methyltransf_25"/>
    <property type="match status" value="1"/>
</dbReference>
<dbReference type="STRING" id="1122125.GCA_000423185_05814"/>
<keyword evidence="6" id="KW-1185">Reference proteome</keyword>
<dbReference type="OrthoDB" id="5298787at2"/>
<evidence type="ECO:0008006" key="7">
    <source>
        <dbReference type="Google" id="ProtNLM"/>
    </source>
</evidence>
<dbReference type="Pfam" id="PF21782">
    <property type="entry name" value="WHD_PKMT"/>
    <property type="match status" value="1"/>
</dbReference>
<dbReference type="EMBL" id="NHON01000008">
    <property type="protein sequence ID" value="OWJ68004.1"/>
    <property type="molecule type" value="Genomic_DNA"/>
</dbReference>
<dbReference type="InterPro" id="IPR050723">
    <property type="entry name" value="CFA/CMAS"/>
</dbReference>
<protein>
    <recommendedName>
        <fullName evidence="7">Methyltransferase domain-containing protein</fullName>
    </recommendedName>
</protein>
<dbReference type="PANTHER" id="PTHR43667">
    <property type="entry name" value="CYCLOPROPANE-FATTY-ACYL-PHOSPHOLIPID SYNTHASE"/>
    <property type="match status" value="1"/>
</dbReference>
<dbReference type="InterPro" id="IPR029063">
    <property type="entry name" value="SAM-dependent_MTases_sf"/>
</dbReference>
<sequence length="626" mass="68113">MTAACCAASAPAIWRSAIAGWSRSTGRTTSWNGRPPRPEPAGETFRRTCRPQAHCRLGKISAPLIGWSHLRATVLSDGHRNGCQPESARREPAIFRADGARMSDIIDIDQIRDAYDTVPYDSHSFPATSPDHLETVAHLFGLSAPRVATSRVLELGCASGGNILPLALRYPESHVVGIDLSPVQIAAGRRAAAELGLKNIELHQGDLGEIAPTLGVFDYIICHGVYSWVPPDVQEAILRVCRENLAPDGVAHVSYNCYPGWKAKEVIRDAMILRGRHAGSKDRPLAYARGMIDFLAGVADPNSLMGRIVAEQSGALNSFHESYLQHEFLELYNSPCYFGDFVAAAEKAGLAYLGDAEPSTMFVANFGASVAAPLLQECGDSQVRLEQYLDFVSNRTFRQTLLVHADRAGDISYRLDGERLRALHVAAFLPPQGDAVLDDAPWPYGPAGSRPLILPQRSVKAAAAALTAAWPGTLDFRSLMAAVEAALPEGMPAEAEAEVTDLIELLVMQDRGKVRLGPVAKPGLALAVPEMWRRYAACMAEAGMARVANAWHESIVLDVVERCLMPHLDGTQEDGELIDRLVECVATGDLSFRLADRMASDPGDIRRCAKEHLDRVKAQFPRRFVF</sequence>
<feature type="domain" description="Methyltransferase regulatory" evidence="2">
    <location>
        <begin position="321"/>
        <end position="404"/>
    </location>
</feature>
<evidence type="ECO:0000256" key="1">
    <source>
        <dbReference type="SAM" id="MobiDB-lite"/>
    </source>
</evidence>
<evidence type="ECO:0000313" key="6">
    <source>
        <dbReference type="Proteomes" id="UP000196655"/>
    </source>
</evidence>
<accession>A0A211ZS28</accession>
<name>A0A211ZS28_9PROT</name>
<dbReference type="Proteomes" id="UP000196655">
    <property type="component" value="Unassembled WGS sequence"/>
</dbReference>
<feature type="region of interest" description="Disordered" evidence="1">
    <location>
        <begin position="24"/>
        <end position="45"/>
    </location>
</feature>
<reference evidence="6" key="1">
    <citation type="submission" date="2017-05" db="EMBL/GenBank/DDBJ databases">
        <authorList>
            <person name="Macchi M."/>
            <person name="Festa S."/>
            <person name="Coppotelli B.M."/>
            <person name="Morelli I.S."/>
        </authorList>
    </citation>
    <scope>NUCLEOTIDE SEQUENCE [LARGE SCALE GENOMIC DNA]</scope>
    <source>
        <strain evidence="6">I</strain>
    </source>
</reference>
<evidence type="ECO:0000259" key="4">
    <source>
        <dbReference type="Pfam" id="PF21782"/>
    </source>
</evidence>
<dbReference type="PANTHER" id="PTHR43667:SF2">
    <property type="entry name" value="FATTY ACID C-METHYL TRANSFERASE"/>
    <property type="match status" value="1"/>
</dbReference>
<dbReference type="InterPro" id="IPR041698">
    <property type="entry name" value="Methyltransf_25"/>
</dbReference>